<dbReference type="InterPro" id="IPR059002">
    <property type="entry name" value="IBH1_N"/>
</dbReference>
<evidence type="ECO:0000313" key="4">
    <source>
        <dbReference type="EMBL" id="KAJ8466634.1"/>
    </source>
</evidence>
<organism evidence="4 5">
    <name type="scientific">Ensete ventricosum</name>
    <name type="common">Abyssinian banana</name>
    <name type="synonym">Musa ensete</name>
    <dbReference type="NCBI Taxonomy" id="4639"/>
    <lineage>
        <taxon>Eukaryota</taxon>
        <taxon>Viridiplantae</taxon>
        <taxon>Streptophyta</taxon>
        <taxon>Embryophyta</taxon>
        <taxon>Tracheophyta</taxon>
        <taxon>Spermatophyta</taxon>
        <taxon>Magnoliopsida</taxon>
        <taxon>Liliopsida</taxon>
        <taxon>Zingiberales</taxon>
        <taxon>Musaceae</taxon>
        <taxon>Ensete</taxon>
    </lineage>
</organism>
<reference evidence="4 5" key="1">
    <citation type="submission" date="2022-12" db="EMBL/GenBank/DDBJ databases">
        <title>Chromosome-scale assembly of the Ensete ventricosum genome.</title>
        <authorList>
            <person name="Dussert Y."/>
            <person name="Stocks J."/>
            <person name="Wendawek A."/>
            <person name="Woldeyes F."/>
            <person name="Nichols R.A."/>
            <person name="Borrell J.S."/>
        </authorList>
    </citation>
    <scope>NUCLEOTIDE SEQUENCE [LARGE SCALE GENOMIC DNA]</scope>
    <source>
        <strain evidence="5">cv. Maze</strain>
        <tissue evidence="4">Seeds</tissue>
    </source>
</reference>
<evidence type="ECO:0000256" key="1">
    <source>
        <dbReference type="ARBA" id="ARBA00023015"/>
    </source>
</evidence>
<protein>
    <recommendedName>
        <fullName evidence="3">IBH1-like N-terminal domain-containing protein</fullName>
    </recommendedName>
</protein>
<accession>A0AAV8Q549</accession>
<keyword evidence="2" id="KW-0804">Transcription</keyword>
<dbReference type="PANTHER" id="PTHR33124:SF40">
    <property type="entry name" value="TRANSCRIPTION FACTOR IBH1"/>
    <property type="match status" value="1"/>
</dbReference>
<dbReference type="EMBL" id="JAQQAF010000008">
    <property type="protein sequence ID" value="KAJ8466634.1"/>
    <property type="molecule type" value="Genomic_DNA"/>
</dbReference>
<evidence type="ECO:0000256" key="2">
    <source>
        <dbReference type="ARBA" id="ARBA00023163"/>
    </source>
</evidence>
<comment type="caution">
    <text evidence="4">The sequence shown here is derived from an EMBL/GenBank/DDBJ whole genome shotgun (WGS) entry which is preliminary data.</text>
</comment>
<sequence length="149" mass="16880">MEPKSCSGDGNPSRNLHPSKPLMAANFLRCLSRIQQTATNSSVGSRSRRIRRAAYASMAYSAGHRRAWSWALLRKLRCRRVRPVILPRRPRIARPQVVIEIDRAEVLRKLVPGGTGMDYCRLLEETADYIRCLATQVRLMQTVTDSISS</sequence>
<gene>
    <name evidence="4" type="ORF">OPV22_029186</name>
</gene>
<keyword evidence="5" id="KW-1185">Reference proteome</keyword>
<evidence type="ECO:0000313" key="5">
    <source>
        <dbReference type="Proteomes" id="UP001222027"/>
    </source>
</evidence>
<evidence type="ECO:0000259" key="3">
    <source>
        <dbReference type="Pfam" id="PF26576"/>
    </source>
</evidence>
<dbReference type="Pfam" id="PF26576">
    <property type="entry name" value="IBH1_N"/>
    <property type="match status" value="1"/>
</dbReference>
<dbReference type="InterPro" id="IPR044660">
    <property type="entry name" value="IBH1-like"/>
</dbReference>
<feature type="domain" description="IBH1-like N-terminal" evidence="3">
    <location>
        <begin position="26"/>
        <end position="79"/>
    </location>
</feature>
<dbReference type="GO" id="GO:0006355">
    <property type="term" value="P:regulation of DNA-templated transcription"/>
    <property type="evidence" value="ECO:0007669"/>
    <property type="project" value="InterPro"/>
</dbReference>
<dbReference type="PANTHER" id="PTHR33124">
    <property type="entry name" value="TRANSCRIPTION FACTOR IBH1-LIKE 1"/>
    <property type="match status" value="1"/>
</dbReference>
<name>A0AAV8Q549_ENSVE</name>
<proteinExistence type="predicted"/>
<dbReference type="Proteomes" id="UP001222027">
    <property type="component" value="Unassembled WGS sequence"/>
</dbReference>
<keyword evidence="1" id="KW-0805">Transcription regulation</keyword>
<dbReference type="AlphaFoldDB" id="A0AAV8Q549"/>